<sequence>MKNKYLKVAKNNNVNKKFKKPSLHPPLIYTFFLSIKNLFDTRLDRHAENGRARHRRRTTRARRAAYGPIKPNTPLVPTARRVPTLFPARPPPTRIYSNLCTDYSVYSPF</sequence>
<proteinExistence type="predicted"/>
<dbReference type="Proteomes" id="UP000299102">
    <property type="component" value="Unassembled WGS sequence"/>
</dbReference>
<feature type="compositionally biased region" description="Basic residues" evidence="1">
    <location>
        <begin position="52"/>
        <end position="63"/>
    </location>
</feature>
<comment type="caution">
    <text evidence="2">The sequence shown here is derived from an EMBL/GenBank/DDBJ whole genome shotgun (WGS) entry which is preliminary data.</text>
</comment>
<organism evidence="2 3">
    <name type="scientific">Eumeta variegata</name>
    <name type="common">Bagworm moth</name>
    <name type="synonym">Eumeta japonica</name>
    <dbReference type="NCBI Taxonomy" id="151549"/>
    <lineage>
        <taxon>Eukaryota</taxon>
        <taxon>Metazoa</taxon>
        <taxon>Ecdysozoa</taxon>
        <taxon>Arthropoda</taxon>
        <taxon>Hexapoda</taxon>
        <taxon>Insecta</taxon>
        <taxon>Pterygota</taxon>
        <taxon>Neoptera</taxon>
        <taxon>Endopterygota</taxon>
        <taxon>Lepidoptera</taxon>
        <taxon>Glossata</taxon>
        <taxon>Ditrysia</taxon>
        <taxon>Tineoidea</taxon>
        <taxon>Psychidae</taxon>
        <taxon>Oiketicinae</taxon>
        <taxon>Eumeta</taxon>
    </lineage>
</organism>
<name>A0A4C1UM78_EUMVA</name>
<feature type="region of interest" description="Disordered" evidence="1">
    <location>
        <begin position="49"/>
        <end position="84"/>
    </location>
</feature>
<evidence type="ECO:0000256" key="1">
    <source>
        <dbReference type="SAM" id="MobiDB-lite"/>
    </source>
</evidence>
<dbReference type="AlphaFoldDB" id="A0A4C1UM78"/>
<dbReference type="EMBL" id="BGZK01000195">
    <property type="protein sequence ID" value="GBP27551.1"/>
    <property type="molecule type" value="Genomic_DNA"/>
</dbReference>
<evidence type="ECO:0000313" key="2">
    <source>
        <dbReference type="EMBL" id="GBP27551.1"/>
    </source>
</evidence>
<protein>
    <submittedName>
        <fullName evidence="2">Uncharacterized protein</fullName>
    </submittedName>
</protein>
<accession>A0A4C1UM78</accession>
<keyword evidence="3" id="KW-1185">Reference proteome</keyword>
<reference evidence="2 3" key="1">
    <citation type="journal article" date="2019" name="Commun. Biol.">
        <title>The bagworm genome reveals a unique fibroin gene that provides high tensile strength.</title>
        <authorList>
            <person name="Kono N."/>
            <person name="Nakamura H."/>
            <person name="Ohtoshi R."/>
            <person name="Tomita M."/>
            <person name="Numata K."/>
            <person name="Arakawa K."/>
        </authorList>
    </citation>
    <scope>NUCLEOTIDE SEQUENCE [LARGE SCALE GENOMIC DNA]</scope>
</reference>
<gene>
    <name evidence="2" type="ORF">EVAR_18745_1</name>
</gene>
<evidence type="ECO:0000313" key="3">
    <source>
        <dbReference type="Proteomes" id="UP000299102"/>
    </source>
</evidence>